<name>A0A5J9T2M2_9POAL</name>
<dbReference type="EMBL" id="RWGY01000051">
    <property type="protein sequence ID" value="TVU05626.1"/>
    <property type="molecule type" value="Genomic_DNA"/>
</dbReference>
<dbReference type="Gramene" id="TVU05626">
    <property type="protein sequence ID" value="TVU05626"/>
    <property type="gene ID" value="EJB05_48795"/>
</dbReference>
<organism evidence="8 9">
    <name type="scientific">Eragrostis curvula</name>
    <name type="common">weeping love grass</name>
    <dbReference type="NCBI Taxonomy" id="38414"/>
    <lineage>
        <taxon>Eukaryota</taxon>
        <taxon>Viridiplantae</taxon>
        <taxon>Streptophyta</taxon>
        <taxon>Embryophyta</taxon>
        <taxon>Tracheophyta</taxon>
        <taxon>Spermatophyta</taxon>
        <taxon>Magnoliopsida</taxon>
        <taxon>Liliopsida</taxon>
        <taxon>Poales</taxon>
        <taxon>Poaceae</taxon>
        <taxon>PACMAD clade</taxon>
        <taxon>Chloridoideae</taxon>
        <taxon>Eragrostideae</taxon>
        <taxon>Eragrostidinae</taxon>
        <taxon>Eragrostis</taxon>
    </lineage>
</organism>
<dbReference type="InterPro" id="IPR002528">
    <property type="entry name" value="MATE_fam"/>
</dbReference>
<feature type="transmembrane region" description="Helical" evidence="6">
    <location>
        <begin position="373"/>
        <end position="394"/>
    </location>
</feature>
<keyword evidence="3 6" id="KW-0812">Transmembrane</keyword>
<feature type="region of interest" description="Disordered" evidence="7">
    <location>
        <begin position="1"/>
        <end position="20"/>
    </location>
</feature>
<comment type="caution">
    <text evidence="8">The sequence shown here is derived from an EMBL/GenBank/DDBJ whole genome shotgun (WGS) entry which is preliminary data.</text>
</comment>
<gene>
    <name evidence="8" type="ORF">EJB05_48795</name>
</gene>
<comment type="subcellular location">
    <subcellularLocation>
        <location evidence="1">Membrane</location>
        <topology evidence="1">Multi-pass membrane protein</topology>
    </subcellularLocation>
</comment>
<evidence type="ECO:0000256" key="3">
    <source>
        <dbReference type="ARBA" id="ARBA00022692"/>
    </source>
</evidence>
<dbReference type="Proteomes" id="UP000324897">
    <property type="component" value="Unassembled WGS sequence"/>
</dbReference>
<dbReference type="NCBIfam" id="TIGR00797">
    <property type="entry name" value="matE"/>
    <property type="match status" value="1"/>
</dbReference>
<feature type="transmembrane region" description="Helical" evidence="6">
    <location>
        <begin position="406"/>
        <end position="432"/>
    </location>
</feature>
<evidence type="ECO:0000256" key="2">
    <source>
        <dbReference type="ARBA" id="ARBA00010199"/>
    </source>
</evidence>
<dbReference type="Pfam" id="PF01554">
    <property type="entry name" value="MatE"/>
    <property type="match status" value="2"/>
</dbReference>
<evidence type="ECO:0000313" key="8">
    <source>
        <dbReference type="EMBL" id="TVU05626.1"/>
    </source>
</evidence>
<dbReference type="CDD" id="cd13132">
    <property type="entry name" value="MATE_eukaryotic"/>
    <property type="match status" value="1"/>
</dbReference>
<dbReference type="AlphaFoldDB" id="A0A5J9T2M2"/>
<comment type="similarity">
    <text evidence="2 6">Belongs to the multi antimicrobial extrusion (MATE) (TC 2.A.66.1) family.</text>
</comment>
<accession>A0A5J9T2M2</accession>
<protein>
    <recommendedName>
        <fullName evidence="6">Protein DETOXIFICATION</fullName>
    </recommendedName>
    <alternativeName>
        <fullName evidence="6">Multidrug and toxic compound extrusion protein</fullName>
    </alternativeName>
</protein>
<dbReference type="GO" id="GO:1990961">
    <property type="term" value="P:xenobiotic detoxification by transmembrane export across the plasma membrane"/>
    <property type="evidence" value="ECO:0007669"/>
    <property type="project" value="InterPro"/>
</dbReference>
<feature type="transmembrane region" description="Helical" evidence="6">
    <location>
        <begin position="209"/>
        <end position="234"/>
    </location>
</feature>
<feature type="transmembrane region" description="Helical" evidence="6">
    <location>
        <begin position="43"/>
        <end position="62"/>
    </location>
</feature>
<sequence>MATEEPLLTGTDAEKDGEQDGSQKKSLVLCEVKKQLHLAGPLVAGYFLLYIIQLMSLMFVGHLGELELAGASVATSFATVTGFSLLGGMSTTLETLCGQAFGAGQHHLLGVYKQRAMLVLTLVSLPVAAAWAYTAEILAWFGQDPEIAAAAASYIRGLTPALFVYGPLNCHVRFLQTQNVVLPAMLSSGATALAHVPVCWLLVRALGLGAAGAALAIAVSYLANLCFLAVYVRLSPRCRATWTGFSRDAFRGIPAFVRLAVPSTLMMCMEWWSYELLVLLSGLLPNPKLETAVLSICINTITLAFMIPFGLGGATSTRVSNELGAGRPQAARLAAGVVVFLSVVVAAVVGLLMVLVRNLWGYAYSNDEKVVKYIAWMMILLAVSFLFDSINGVLSGVIRGCGRQQIGAYINLASYYLVAFPVGCVSAFVFHIGGTGLWFGLFCGLVVQTFLLSGITLFTNWNKEALKAKERVQSSACLVDDMTA</sequence>
<evidence type="ECO:0000256" key="5">
    <source>
        <dbReference type="ARBA" id="ARBA00023136"/>
    </source>
</evidence>
<dbReference type="PANTHER" id="PTHR11206">
    <property type="entry name" value="MULTIDRUG RESISTANCE PROTEIN"/>
    <property type="match status" value="1"/>
</dbReference>
<dbReference type="InterPro" id="IPR045069">
    <property type="entry name" value="MATE_euk"/>
</dbReference>
<proteinExistence type="inferred from homology"/>
<evidence type="ECO:0000313" key="9">
    <source>
        <dbReference type="Proteomes" id="UP000324897"/>
    </source>
</evidence>
<feature type="transmembrane region" description="Helical" evidence="6">
    <location>
        <begin position="116"/>
        <end position="141"/>
    </location>
</feature>
<feature type="transmembrane region" description="Helical" evidence="6">
    <location>
        <begin position="292"/>
        <end position="312"/>
    </location>
</feature>
<feature type="transmembrane region" description="Helical" evidence="6">
    <location>
        <begin position="147"/>
        <end position="168"/>
    </location>
</feature>
<feature type="transmembrane region" description="Helical" evidence="6">
    <location>
        <begin position="333"/>
        <end position="353"/>
    </location>
</feature>
<evidence type="ECO:0000256" key="6">
    <source>
        <dbReference type="RuleBase" id="RU004914"/>
    </source>
</evidence>
<evidence type="ECO:0000256" key="4">
    <source>
        <dbReference type="ARBA" id="ARBA00022989"/>
    </source>
</evidence>
<dbReference type="GO" id="GO:0042910">
    <property type="term" value="F:xenobiotic transmembrane transporter activity"/>
    <property type="evidence" value="ECO:0007669"/>
    <property type="project" value="InterPro"/>
</dbReference>
<dbReference type="GO" id="GO:0016020">
    <property type="term" value="C:membrane"/>
    <property type="evidence" value="ECO:0007669"/>
    <property type="project" value="UniProtKB-SubCell"/>
</dbReference>
<feature type="transmembrane region" description="Helical" evidence="6">
    <location>
        <begin position="255"/>
        <end position="272"/>
    </location>
</feature>
<evidence type="ECO:0000256" key="1">
    <source>
        <dbReference type="ARBA" id="ARBA00004141"/>
    </source>
</evidence>
<feature type="transmembrane region" description="Helical" evidence="6">
    <location>
        <begin position="68"/>
        <end position="86"/>
    </location>
</feature>
<feature type="transmembrane region" description="Helical" evidence="6">
    <location>
        <begin position="180"/>
        <end position="203"/>
    </location>
</feature>
<feature type="non-terminal residue" evidence="8">
    <location>
        <position position="1"/>
    </location>
</feature>
<keyword evidence="4 6" id="KW-1133">Transmembrane helix</keyword>
<reference evidence="8 9" key="1">
    <citation type="journal article" date="2019" name="Sci. Rep.">
        <title>A high-quality genome of Eragrostis curvula grass provides insights into Poaceae evolution and supports new strategies to enhance forage quality.</title>
        <authorList>
            <person name="Carballo J."/>
            <person name="Santos B.A.C.M."/>
            <person name="Zappacosta D."/>
            <person name="Garbus I."/>
            <person name="Selva J.P."/>
            <person name="Gallo C.A."/>
            <person name="Diaz A."/>
            <person name="Albertini E."/>
            <person name="Caccamo M."/>
            <person name="Echenique V."/>
        </authorList>
    </citation>
    <scope>NUCLEOTIDE SEQUENCE [LARGE SCALE GENOMIC DNA]</scope>
    <source>
        <strain evidence="9">cv. Victoria</strain>
        <tissue evidence="8">Leaf</tissue>
    </source>
</reference>
<evidence type="ECO:0000256" key="7">
    <source>
        <dbReference type="SAM" id="MobiDB-lite"/>
    </source>
</evidence>
<dbReference type="GO" id="GO:0015297">
    <property type="term" value="F:antiporter activity"/>
    <property type="evidence" value="ECO:0007669"/>
    <property type="project" value="InterPro"/>
</dbReference>
<keyword evidence="9" id="KW-1185">Reference proteome</keyword>
<dbReference type="OrthoDB" id="2126698at2759"/>
<feature type="transmembrane region" description="Helical" evidence="6">
    <location>
        <begin position="438"/>
        <end position="461"/>
    </location>
</feature>
<keyword evidence="5 6" id="KW-0472">Membrane</keyword>